<dbReference type="InterPro" id="IPR013321">
    <property type="entry name" value="Arc_rbn_hlx_hlx"/>
</dbReference>
<comment type="caution">
    <text evidence="1">The sequence shown here is derived from an EMBL/GenBank/DDBJ whole genome shotgun (WGS) entry which is preliminary data.</text>
</comment>
<name>A0A1G2MBU4_9BACT</name>
<dbReference type="Gene3D" id="1.10.1220.10">
    <property type="entry name" value="Met repressor-like"/>
    <property type="match status" value="1"/>
</dbReference>
<dbReference type="EMBL" id="MHRJ01000047">
    <property type="protein sequence ID" value="OHA21293.1"/>
    <property type="molecule type" value="Genomic_DNA"/>
</dbReference>
<dbReference type="GO" id="GO:0006355">
    <property type="term" value="P:regulation of DNA-templated transcription"/>
    <property type="evidence" value="ECO:0007669"/>
    <property type="project" value="InterPro"/>
</dbReference>
<proteinExistence type="predicted"/>
<accession>A0A1G2MBU4</accession>
<evidence type="ECO:0008006" key="3">
    <source>
        <dbReference type="Google" id="ProtNLM"/>
    </source>
</evidence>
<evidence type="ECO:0000313" key="2">
    <source>
        <dbReference type="Proteomes" id="UP000176493"/>
    </source>
</evidence>
<sequence length="87" mass="10043">MKTMLSIKTDKAIKREAQEAAEELGFPLGTIINAFLRQFARDKEISFSVPYKPTKYLERIIGEAEREWNAGKVPGPFTFDELKEHLR</sequence>
<evidence type="ECO:0000313" key="1">
    <source>
        <dbReference type="EMBL" id="OHA21293.1"/>
    </source>
</evidence>
<gene>
    <name evidence="1" type="ORF">A2W52_04585</name>
</gene>
<reference evidence="1 2" key="1">
    <citation type="journal article" date="2016" name="Nat. Commun.">
        <title>Thousands of microbial genomes shed light on interconnected biogeochemical processes in an aquifer system.</title>
        <authorList>
            <person name="Anantharaman K."/>
            <person name="Brown C.T."/>
            <person name="Hug L.A."/>
            <person name="Sharon I."/>
            <person name="Castelle C.J."/>
            <person name="Probst A.J."/>
            <person name="Thomas B.C."/>
            <person name="Singh A."/>
            <person name="Wilkins M.J."/>
            <person name="Karaoz U."/>
            <person name="Brodie E.L."/>
            <person name="Williams K.H."/>
            <person name="Hubbard S.S."/>
            <person name="Banfield J.F."/>
        </authorList>
    </citation>
    <scope>NUCLEOTIDE SEQUENCE [LARGE SCALE GENOMIC DNA]</scope>
</reference>
<dbReference type="Proteomes" id="UP000176493">
    <property type="component" value="Unassembled WGS sequence"/>
</dbReference>
<organism evidence="1 2">
    <name type="scientific">Candidatus Taylorbacteria bacterium RIFCSPHIGHO2_02_49_25</name>
    <dbReference type="NCBI Taxonomy" id="1802305"/>
    <lineage>
        <taxon>Bacteria</taxon>
        <taxon>Candidatus Tayloriibacteriota</taxon>
    </lineage>
</organism>
<protein>
    <recommendedName>
        <fullName evidence="3">Damage-inducible protein J</fullName>
    </recommendedName>
</protein>
<dbReference type="AlphaFoldDB" id="A0A1G2MBU4"/>